<proteinExistence type="predicted"/>
<gene>
    <name evidence="2" type="ORF">NEOLI_003591</name>
</gene>
<feature type="compositionally biased region" description="Acidic residues" evidence="1">
    <location>
        <begin position="726"/>
        <end position="736"/>
    </location>
</feature>
<dbReference type="AlphaFoldDB" id="A0A1U7LPZ0"/>
<feature type="region of interest" description="Disordered" evidence="1">
    <location>
        <begin position="424"/>
        <end position="448"/>
    </location>
</feature>
<organism evidence="2 3">
    <name type="scientific">Neolecta irregularis (strain DAH-3)</name>
    <dbReference type="NCBI Taxonomy" id="1198029"/>
    <lineage>
        <taxon>Eukaryota</taxon>
        <taxon>Fungi</taxon>
        <taxon>Dikarya</taxon>
        <taxon>Ascomycota</taxon>
        <taxon>Taphrinomycotina</taxon>
        <taxon>Neolectales</taxon>
        <taxon>Neolectaceae</taxon>
        <taxon>Neolecta</taxon>
    </lineage>
</organism>
<reference evidence="2 3" key="1">
    <citation type="submission" date="2016-04" db="EMBL/GenBank/DDBJ databases">
        <title>Evolutionary innovation and constraint leading to complex multicellularity in the Ascomycota.</title>
        <authorList>
            <person name="Cisse O."/>
            <person name="Nguyen A."/>
            <person name="Hewitt D.A."/>
            <person name="Jedd G."/>
            <person name="Stajich J.E."/>
        </authorList>
    </citation>
    <scope>NUCLEOTIDE SEQUENCE [LARGE SCALE GENOMIC DNA]</scope>
    <source>
        <strain evidence="2 3">DAH-3</strain>
    </source>
</reference>
<protein>
    <submittedName>
        <fullName evidence="2">Uncharacterized protein</fullName>
    </submittedName>
</protein>
<feature type="compositionally biased region" description="Polar residues" evidence="1">
    <location>
        <begin position="827"/>
        <end position="836"/>
    </location>
</feature>
<evidence type="ECO:0000313" key="3">
    <source>
        <dbReference type="Proteomes" id="UP000186594"/>
    </source>
</evidence>
<feature type="compositionally biased region" description="Basic and acidic residues" evidence="1">
    <location>
        <begin position="661"/>
        <end position="707"/>
    </location>
</feature>
<dbReference type="Proteomes" id="UP000186594">
    <property type="component" value="Unassembled WGS sequence"/>
</dbReference>
<keyword evidence="3" id="KW-1185">Reference proteome</keyword>
<feature type="region of interest" description="Disordered" evidence="1">
    <location>
        <begin position="45"/>
        <end position="128"/>
    </location>
</feature>
<feature type="region of interest" description="Disordered" evidence="1">
    <location>
        <begin position="1"/>
        <end position="32"/>
    </location>
</feature>
<feature type="compositionally biased region" description="Basic and acidic residues" evidence="1">
    <location>
        <begin position="432"/>
        <end position="448"/>
    </location>
</feature>
<feature type="compositionally biased region" description="Basic and acidic residues" evidence="1">
    <location>
        <begin position="500"/>
        <end position="509"/>
    </location>
</feature>
<dbReference type="EMBL" id="LXFE01000643">
    <property type="protein sequence ID" value="OLL24740.1"/>
    <property type="molecule type" value="Genomic_DNA"/>
</dbReference>
<comment type="caution">
    <text evidence="2">The sequence shown here is derived from an EMBL/GenBank/DDBJ whole genome shotgun (WGS) entry which is preliminary data.</text>
</comment>
<evidence type="ECO:0000256" key="1">
    <source>
        <dbReference type="SAM" id="MobiDB-lite"/>
    </source>
</evidence>
<feature type="region of interest" description="Disordered" evidence="1">
    <location>
        <begin position="659"/>
        <end position="770"/>
    </location>
</feature>
<feature type="region of interest" description="Disordered" evidence="1">
    <location>
        <begin position="176"/>
        <end position="219"/>
    </location>
</feature>
<feature type="compositionally biased region" description="Polar residues" evidence="1">
    <location>
        <begin position="249"/>
        <end position="271"/>
    </location>
</feature>
<feature type="compositionally biased region" description="Polar residues" evidence="1">
    <location>
        <begin position="203"/>
        <end position="213"/>
    </location>
</feature>
<name>A0A1U7LPZ0_NEOID</name>
<feature type="compositionally biased region" description="Polar residues" evidence="1">
    <location>
        <begin position="7"/>
        <end position="21"/>
    </location>
</feature>
<feature type="compositionally biased region" description="Polar residues" evidence="1">
    <location>
        <begin position="515"/>
        <end position="540"/>
    </location>
</feature>
<feature type="region of interest" description="Disordered" evidence="1">
    <location>
        <begin position="249"/>
        <end position="284"/>
    </location>
</feature>
<dbReference type="OrthoDB" id="5382102at2759"/>
<evidence type="ECO:0000313" key="2">
    <source>
        <dbReference type="EMBL" id="OLL24740.1"/>
    </source>
</evidence>
<accession>A0A1U7LPZ0</accession>
<sequence length="897" mass="101385">MAAQQHGAPTSPASVALTSPQSPVPSLVSNIPDKKKAAMLIEYFERTSKDRGPSVTVRINPTSPHKSRTRPDSSYVYEAELVKDLSPSNSRTRARSIPGDGEFKPFPSHPSPEPDHKSSEFPPSNFVQKGEKSYFTHVDPDILDQIISAAIERMVLPELRLLREERAAAFNDIQGSKSQNLTGTKGITSPKPPVITPPEQLDPKNTSTLTGVNDITPDTKEFATPETALFFQENDSDNNYEGSITVRASKSRNPTASRHSRTFIHSQWSPESTPPPPAKWSGASRHSMSKDVLTLMNHLATQDAQRHARDEEIMRTISQLSAEIKHGIDELKVTISEEEQDTVKLIERKINMLSASDYPRPLGPRPMLSLTVDPEEKKTLYDRLFGQGKHKKRALDRIERLCLEVAYDVRKIEQKMGRVGPFMDEVDASESDSNRFPHHDIRSRGEEHLDLDEDSVKRHWDKLIKSIHGDDEYDEADEPPLRTPQTHFNSPQPPGSMPLSERRVWEDSFHPTPPFHNQSLESFPSQHFTSGLDHSSNAPESSRLVPNRSTGLQTPPVIRGRSPQSAHSPKLSMDSTGPPTPPSKSPLKNNLQRIERAKTNTPSRKPHRMNEEYSEADDDENAHHDSGPITPSAKNKKSFGKRFSKITSDFMSDALAAFKVQKGEPKNPEISRSDDEWESEVERQRQEEGKQRSKERKGMEKQAERDRPKRRLNRTKRLEKNKTNDVVEEIIYDEPEVQAPMFESPRGREEFDTNFTPQPYENVDAQKDKENKILRKKTSEKLPPHMHETLIHMEARQNNIVNNPYAASSHAEDVFVSAEVPIHRSTARLQRTSPSKSSRKPTGPRPLSVASKRGHTERSFEDDDLPPPQPSEQDSRSWNVMFPGARLRSQTKNGVEI</sequence>
<feature type="region of interest" description="Disordered" evidence="1">
    <location>
        <begin position="470"/>
        <end position="637"/>
    </location>
</feature>
<feature type="region of interest" description="Disordered" evidence="1">
    <location>
        <begin position="825"/>
        <end position="897"/>
    </location>
</feature>
<feature type="compositionally biased region" description="Basic and acidic residues" evidence="1">
    <location>
        <begin position="716"/>
        <end position="725"/>
    </location>
</feature>
<feature type="compositionally biased region" description="Polar residues" evidence="1">
    <location>
        <begin position="176"/>
        <end position="187"/>
    </location>
</feature>
<feature type="compositionally biased region" description="Polar residues" evidence="1">
    <location>
        <begin position="888"/>
        <end position="897"/>
    </location>
</feature>